<dbReference type="RefSeq" id="WP_082322925.1">
    <property type="nucleotide sequence ID" value="NC_010717.2"/>
</dbReference>
<organism evidence="1 2">
    <name type="scientific">Xanthomonas oryzae pv. oryzae (strain PXO99A)</name>
    <dbReference type="NCBI Taxonomy" id="360094"/>
    <lineage>
        <taxon>Bacteria</taxon>
        <taxon>Pseudomonadati</taxon>
        <taxon>Pseudomonadota</taxon>
        <taxon>Gammaproteobacteria</taxon>
        <taxon>Lysobacterales</taxon>
        <taxon>Lysobacteraceae</taxon>
        <taxon>Xanthomonas</taxon>
    </lineage>
</organism>
<dbReference type="HOGENOM" id="CLU_2426255_0_0_6"/>
<dbReference type="Proteomes" id="UP000001740">
    <property type="component" value="Chromosome"/>
</dbReference>
<proteinExistence type="predicted"/>
<gene>
    <name evidence="1" type="ordered locus">PXO_01657</name>
</gene>
<evidence type="ECO:0000313" key="1">
    <source>
        <dbReference type="EMBL" id="AGS47850.1"/>
    </source>
</evidence>
<reference evidence="1 2" key="1">
    <citation type="journal article" date="2008" name="BMC Genomics">
        <title>Genome sequence and rapid evolution of the rice pathogen Xanthomonas oryzae pv. oryzae PXO99A.</title>
        <authorList>
            <person name="Salzberg S.L."/>
            <person name="Sommer D.D."/>
            <person name="Schatz M.C."/>
            <person name="Phillippy A.M."/>
            <person name="Rabinowicz P.D."/>
            <person name="Tsuge S."/>
            <person name="Furutani A."/>
            <person name="Ochiai H."/>
            <person name="Delcher A.L."/>
            <person name="Kelley D."/>
            <person name="Madupu R."/>
            <person name="Puiu D."/>
            <person name="Radune D."/>
            <person name="Shumway M."/>
            <person name="Trapnell C."/>
            <person name="Aparna G."/>
            <person name="Jha G."/>
            <person name="Pandey A."/>
            <person name="Patil P.B."/>
            <person name="Ishihara H."/>
            <person name="Meyer D.F."/>
            <person name="Szurek B."/>
            <person name="Verdier V."/>
            <person name="Koebnik R."/>
            <person name="Dow J.M."/>
            <person name="Ryan R.P."/>
            <person name="Hirata H."/>
            <person name="Tsuyumu S."/>
            <person name="Won Lee S."/>
            <person name="Seo Y.S."/>
            <person name="Sriariyanum M."/>
            <person name="Ronald P.C."/>
            <person name="Sonti R.V."/>
            <person name="Van Sluys M.A."/>
            <person name="Leach J.E."/>
            <person name="White F.F."/>
            <person name="Bogdanove A.J."/>
        </authorList>
    </citation>
    <scope>NUCLEOTIDE SEQUENCE [LARGE SCALE GENOMIC DNA]</scope>
    <source>
        <strain evidence="1 2">PXO99A</strain>
    </source>
</reference>
<dbReference type="EMBL" id="CP000967">
    <property type="protein sequence ID" value="AGS47850.1"/>
    <property type="molecule type" value="Genomic_DNA"/>
</dbReference>
<dbReference type="KEGG" id="xop:PXO_01657"/>
<sequence length="91" mass="10297">MPHPEQQNSVRTGVRASPKSMFAQQLFQKSTSFPLFFFSSALSQPLERFNSTVATPVRRHSLPPVRQLKIFFPTVALPTSHEQKCANLLRA</sequence>
<name>A0A0K0GRM7_XANOP</name>
<evidence type="ECO:0000313" key="2">
    <source>
        <dbReference type="Proteomes" id="UP000001740"/>
    </source>
</evidence>
<dbReference type="AlphaFoldDB" id="A0A0K0GRM7"/>
<protein>
    <submittedName>
        <fullName evidence="1">Ribonuclease HII</fullName>
    </submittedName>
</protein>
<accession>A0A0K0GRM7</accession>